<dbReference type="Proteomes" id="UP000516148">
    <property type="component" value="Chromosome"/>
</dbReference>
<sequence>MKLFSAICASALALAGAGTANATTYTPAGTYVFQGSVNVNKGIALTCVLKLTVVVPEAAPDAHGTFSHGHTATATPVLSAGNFLCPTVTFSATPYPVSFDGTNVTLSGVVVNTITPGGCSGSISGVWNGGATPRSISLNASLPGGGTSAPCTIVGTITQISGPAGLTITNP</sequence>
<proteinExistence type="predicted"/>
<organism evidence="2 3">
    <name type="scientific">Sphingomonas alpina</name>
    <dbReference type="NCBI Taxonomy" id="653931"/>
    <lineage>
        <taxon>Bacteria</taxon>
        <taxon>Pseudomonadati</taxon>
        <taxon>Pseudomonadota</taxon>
        <taxon>Alphaproteobacteria</taxon>
        <taxon>Sphingomonadales</taxon>
        <taxon>Sphingomonadaceae</taxon>
        <taxon>Sphingomonas</taxon>
    </lineage>
</organism>
<feature type="signal peptide" evidence="1">
    <location>
        <begin position="1"/>
        <end position="22"/>
    </location>
</feature>
<reference evidence="2 3" key="1">
    <citation type="submission" date="2020-09" db="EMBL/GenBank/DDBJ databases">
        <title>Sphingomonas sp., a new species isolated from pork steak.</title>
        <authorList>
            <person name="Heidler von Heilborn D."/>
        </authorList>
    </citation>
    <scope>NUCLEOTIDE SEQUENCE [LARGE SCALE GENOMIC DNA]</scope>
    <source>
        <strain evidence="3">S8-3T</strain>
    </source>
</reference>
<dbReference type="EMBL" id="CP061038">
    <property type="protein sequence ID" value="QNQ09889.1"/>
    <property type="molecule type" value="Genomic_DNA"/>
</dbReference>
<dbReference type="KEGG" id="spap:H3Z74_01120"/>
<dbReference type="RefSeq" id="WP_187762198.1">
    <property type="nucleotide sequence ID" value="NZ_CP061038.1"/>
</dbReference>
<keyword evidence="1" id="KW-0732">Signal</keyword>
<evidence type="ECO:0000256" key="1">
    <source>
        <dbReference type="SAM" id="SignalP"/>
    </source>
</evidence>
<evidence type="ECO:0000313" key="2">
    <source>
        <dbReference type="EMBL" id="QNQ09889.1"/>
    </source>
</evidence>
<keyword evidence="3" id="KW-1185">Reference proteome</keyword>
<evidence type="ECO:0000313" key="3">
    <source>
        <dbReference type="Proteomes" id="UP000516148"/>
    </source>
</evidence>
<name>A0A7H0LJN6_9SPHN</name>
<protein>
    <recommendedName>
        <fullName evidence="4">Protein activator of alkane oxidation PraB</fullName>
    </recommendedName>
</protein>
<evidence type="ECO:0008006" key="4">
    <source>
        <dbReference type="Google" id="ProtNLM"/>
    </source>
</evidence>
<feature type="chain" id="PRO_5028930166" description="Protein activator of alkane oxidation PraB" evidence="1">
    <location>
        <begin position="23"/>
        <end position="171"/>
    </location>
</feature>
<dbReference type="AlphaFoldDB" id="A0A7H0LJN6"/>
<gene>
    <name evidence="2" type="ORF">H3Z74_01120</name>
</gene>
<accession>A0A7H0LJN6</accession>